<protein>
    <recommendedName>
        <fullName evidence="2">NodB homology domain-containing protein</fullName>
    </recommendedName>
</protein>
<dbReference type="PANTHER" id="PTHR34216">
    <property type="match status" value="1"/>
</dbReference>
<dbReference type="Pfam" id="PF01522">
    <property type="entry name" value="Polysacc_deac_1"/>
    <property type="match status" value="1"/>
</dbReference>
<comment type="caution">
    <text evidence="3">The sequence shown here is derived from an EMBL/GenBank/DDBJ whole genome shotgun (WGS) entry which is preliminary data.</text>
</comment>
<dbReference type="GO" id="GO:0005975">
    <property type="term" value="P:carbohydrate metabolic process"/>
    <property type="evidence" value="ECO:0007669"/>
    <property type="project" value="InterPro"/>
</dbReference>
<dbReference type="InterPro" id="IPR051398">
    <property type="entry name" value="Polysacch_Deacetylase"/>
</dbReference>
<dbReference type="EMBL" id="VSSQ01007051">
    <property type="protein sequence ID" value="MPM34697.1"/>
    <property type="molecule type" value="Genomic_DNA"/>
</dbReference>
<organism evidence="3">
    <name type="scientific">bioreactor metagenome</name>
    <dbReference type="NCBI Taxonomy" id="1076179"/>
    <lineage>
        <taxon>unclassified sequences</taxon>
        <taxon>metagenomes</taxon>
        <taxon>ecological metagenomes</taxon>
    </lineage>
</organism>
<feature type="domain" description="NodB homology" evidence="2">
    <location>
        <begin position="12"/>
        <end position="132"/>
    </location>
</feature>
<evidence type="ECO:0000313" key="3">
    <source>
        <dbReference type="EMBL" id="MPM34697.1"/>
    </source>
</evidence>
<evidence type="ECO:0000259" key="2">
    <source>
        <dbReference type="Pfam" id="PF01522"/>
    </source>
</evidence>
<reference evidence="3" key="1">
    <citation type="submission" date="2019-08" db="EMBL/GenBank/DDBJ databases">
        <authorList>
            <person name="Kucharzyk K."/>
            <person name="Murdoch R.W."/>
            <person name="Higgins S."/>
            <person name="Loffler F."/>
        </authorList>
    </citation>
    <scope>NUCLEOTIDE SEQUENCE</scope>
</reference>
<dbReference type="InterPro" id="IPR011330">
    <property type="entry name" value="Glyco_hydro/deAcase_b/a-brl"/>
</dbReference>
<dbReference type="Gene3D" id="3.20.20.370">
    <property type="entry name" value="Glycoside hydrolase/deacetylase"/>
    <property type="match status" value="1"/>
</dbReference>
<dbReference type="GO" id="GO:0016810">
    <property type="term" value="F:hydrolase activity, acting on carbon-nitrogen (but not peptide) bonds"/>
    <property type="evidence" value="ECO:0007669"/>
    <property type="project" value="InterPro"/>
</dbReference>
<dbReference type="CDD" id="cd10967">
    <property type="entry name" value="CE4_GLA_like_6s"/>
    <property type="match status" value="1"/>
</dbReference>
<evidence type="ECO:0000256" key="1">
    <source>
        <dbReference type="ARBA" id="ARBA00022729"/>
    </source>
</evidence>
<keyword evidence="1" id="KW-0732">Signal</keyword>
<proteinExistence type="predicted"/>
<dbReference type="AlphaFoldDB" id="A0A644Z262"/>
<dbReference type="PANTHER" id="PTHR34216:SF11">
    <property type="entry name" value="CHITOOLIGOSACCHARIDE DEACETYLASE"/>
    <property type="match status" value="1"/>
</dbReference>
<dbReference type="InterPro" id="IPR002509">
    <property type="entry name" value="NODB_dom"/>
</dbReference>
<dbReference type="SUPFAM" id="SSF88713">
    <property type="entry name" value="Glycoside hydrolase/deacetylase"/>
    <property type="match status" value="1"/>
</dbReference>
<accession>A0A644Z262</accession>
<name>A0A644Z262_9ZZZZ</name>
<gene>
    <name evidence="3" type="ORF">SDC9_81284</name>
</gene>
<sequence>MKRISYLFPDGRRKALTMSYDDGVVEDRKLVELFNRSGIRGTFHLNSGAFDRPGHVPAEEVKTLYAGHEVACHSVSHPFLDHCPAPVILREMLDDRVNLETLVEYPVRGSSYPMGTYHPEAEKLLAAAGIAYARTVKSTGNFNLPDDWLAWHPSCHHSEDLLHRAAAFRQDRYSFRLFYVWGHAYEFARNNNWDLIEQFCAEMAGLPEIWYATNIEIHDYVEALKRLQFSAACDRVCNPTALPLWLSVDDAPTAIAPGALQLL</sequence>